<evidence type="ECO:0000313" key="1">
    <source>
        <dbReference type="EMBL" id="KAJ1175878.1"/>
    </source>
</evidence>
<evidence type="ECO:0000313" key="2">
    <source>
        <dbReference type="Proteomes" id="UP001066276"/>
    </source>
</evidence>
<gene>
    <name evidence="1" type="ORF">NDU88_001163</name>
</gene>
<accession>A0AAV7TH12</accession>
<reference evidence="1" key="1">
    <citation type="journal article" date="2022" name="bioRxiv">
        <title>Sequencing and chromosome-scale assembly of the giantPleurodeles waltlgenome.</title>
        <authorList>
            <person name="Brown T."/>
            <person name="Elewa A."/>
            <person name="Iarovenko S."/>
            <person name="Subramanian E."/>
            <person name="Araus A.J."/>
            <person name="Petzold A."/>
            <person name="Susuki M."/>
            <person name="Suzuki K.-i.T."/>
            <person name="Hayashi T."/>
            <person name="Toyoda A."/>
            <person name="Oliveira C."/>
            <person name="Osipova E."/>
            <person name="Leigh N.D."/>
            <person name="Simon A."/>
            <person name="Yun M.H."/>
        </authorList>
    </citation>
    <scope>NUCLEOTIDE SEQUENCE</scope>
    <source>
        <strain evidence="1">20211129_DDA</strain>
        <tissue evidence="1">Liver</tissue>
    </source>
</reference>
<protein>
    <submittedName>
        <fullName evidence="1">Uncharacterized protein</fullName>
    </submittedName>
</protein>
<name>A0AAV7TH12_PLEWA</name>
<keyword evidence="2" id="KW-1185">Reference proteome</keyword>
<proteinExistence type="predicted"/>
<dbReference type="Proteomes" id="UP001066276">
    <property type="component" value="Chromosome 3_2"/>
</dbReference>
<dbReference type="AlphaFoldDB" id="A0AAV7TH12"/>
<organism evidence="1 2">
    <name type="scientific">Pleurodeles waltl</name>
    <name type="common">Iberian ribbed newt</name>
    <dbReference type="NCBI Taxonomy" id="8319"/>
    <lineage>
        <taxon>Eukaryota</taxon>
        <taxon>Metazoa</taxon>
        <taxon>Chordata</taxon>
        <taxon>Craniata</taxon>
        <taxon>Vertebrata</taxon>
        <taxon>Euteleostomi</taxon>
        <taxon>Amphibia</taxon>
        <taxon>Batrachia</taxon>
        <taxon>Caudata</taxon>
        <taxon>Salamandroidea</taxon>
        <taxon>Salamandridae</taxon>
        <taxon>Pleurodelinae</taxon>
        <taxon>Pleurodeles</taxon>
    </lineage>
</organism>
<dbReference type="EMBL" id="JANPWB010000006">
    <property type="protein sequence ID" value="KAJ1175878.1"/>
    <property type="molecule type" value="Genomic_DNA"/>
</dbReference>
<sequence>MVVLSPAPASGGALKSPLGPILILAPVGAPSLERGVMPVGTGMSALVRCVHCSLCWWVRRPDGLDRVTEVRGGADLGYPHRSQQ</sequence>
<comment type="caution">
    <text evidence="1">The sequence shown here is derived from an EMBL/GenBank/DDBJ whole genome shotgun (WGS) entry which is preliminary data.</text>
</comment>